<name>A0A0L8G4D9_OCTBM</name>
<reference evidence="2" key="1">
    <citation type="submission" date="2015-07" db="EMBL/GenBank/DDBJ databases">
        <title>MeaNS - Measles Nucleotide Surveillance Program.</title>
        <authorList>
            <person name="Tran T."/>
            <person name="Druce J."/>
        </authorList>
    </citation>
    <scope>NUCLEOTIDE SEQUENCE</scope>
    <source>
        <strain evidence="2">UCB-OBI-ISO-001</strain>
        <tissue evidence="2">Gonad</tissue>
    </source>
</reference>
<accession>A0A0L8G4D9</accession>
<organism evidence="2">
    <name type="scientific">Octopus bimaculoides</name>
    <name type="common">California two-spotted octopus</name>
    <dbReference type="NCBI Taxonomy" id="37653"/>
    <lineage>
        <taxon>Eukaryota</taxon>
        <taxon>Metazoa</taxon>
        <taxon>Spiralia</taxon>
        <taxon>Lophotrochozoa</taxon>
        <taxon>Mollusca</taxon>
        <taxon>Cephalopoda</taxon>
        <taxon>Coleoidea</taxon>
        <taxon>Octopodiformes</taxon>
        <taxon>Octopoda</taxon>
        <taxon>Incirrata</taxon>
        <taxon>Octopodidae</taxon>
        <taxon>Octopus</taxon>
    </lineage>
</organism>
<sequence length="82" mass="9158">MITITTTTTTIITTTTTIITTTTTIITTPSHFSQSITFITISSHRKVYLCLNLLLKPFNGVLMCFLVLFHTKLSILKHVQSV</sequence>
<dbReference type="EMBL" id="KQ423926">
    <property type="protein sequence ID" value="KOF71901.1"/>
    <property type="molecule type" value="Genomic_DNA"/>
</dbReference>
<keyword evidence="1" id="KW-1133">Transmembrane helix</keyword>
<evidence type="ECO:0000313" key="2">
    <source>
        <dbReference type="EMBL" id="KOF71901.1"/>
    </source>
</evidence>
<keyword evidence="1" id="KW-0472">Membrane</keyword>
<proteinExistence type="predicted"/>
<feature type="transmembrane region" description="Helical" evidence="1">
    <location>
        <begin position="47"/>
        <end position="69"/>
    </location>
</feature>
<evidence type="ECO:0000256" key="1">
    <source>
        <dbReference type="SAM" id="Phobius"/>
    </source>
</evidence>
<dbReference type="AlphaFoldDB" id="A0A0L8G4D9"/>
<gene>
    <name evidence="2" type="ORF">OCBIM_22000331mg</name>
</gene>
<keyword evidence="1" id="KW-0812">Transmembrane</keyword>
<protein>
    <submittedName>
        <fullName evidence="2">Uncharacterized protein</fullName>
    </submittedName>
</protein>